<dbReference type="EMBL" id="CAJVPM010026985">
    <property type="protein sequence ID" value="CAG8664276.1"/>
    <property type="molecule type" value="Genomic_DNA"/>
</dbReference>
<evidence type="ECO:0000313" key="2">
    <source>
        <dbReference type="Proteomes" id="UP000789860"/>
    </source>
</evidence>
<protein>
    <submittedName>
        <fullName evidence="1">10677_t:CDS:1</fullName>
    </submittedName>
</protein>
<feature type="non-terminal residue" evidence="1">
    <location>
        <position position="1"/>
    </location>
</feature>
<reference evidence="1" key="1">
    <citation type="submission" date="2021-06" db="EMBL/GenBank/DDBJ databases">
        <authorList>
            <person name="Kallberg Y."/>
            <person name="Tangrot J."/>
            <person name="Rosling A."/>
        </authorList>
    </citation>
    <scope>NUCLEOTIDE SEQUENCE</scope>
    <source>
        <strain evidence="1">AU212A</strain>
    </source>
</reference>
<accession>A0ACA9NRJ8</accession>
<organism evidence="1 2">
    <name type="scientific">Scutellospora calospora</name>
    <dbReference type="NCBI Taxonomy" id="85575"/>
    <lineage>
        <taxon>Eukaryota</taxon>
        <taxon>Fungi</taxon>
        <taxon>Fungi incertae sedis</taxon>
        <taxon>Mucoromycota</taxon>
        <taxon>Glomeromycotina</taxon>
        <taxon>Glomeromycetes</taxon>
        <taxon>Diversisporales</taxon>
        <taxon>Gigasporaceae</taxon>
        <taxon>Scutellospora</taxon>
    </lineage>
</organism>
<keyword evidence="2" id="KW-1185">Reference proteome</keyword>
<dbReference type="Proteomes" id="UP000789860">
    <property type="component" value="Unassembled WGS sequence"/>
</dbReference>
<name>A0ACA9NRJ8_9GLOM</name>
<comment type="caution">
    <text evidence="1">The sequence shown here is derived from an EMBL/GenBank/DDBJ whole genome shotgun (WGS) entry which is preliminary data.</text>
</comment>
<gene>
    <name evidence="1" type="ORF">SCALOS_LOCUS9144</name>
</gene>
<evidence type="ECO:0000313" key="1">
    <source>
        <dbReference type="EMBL" id="CAG8664276.1"/>
    </source>
</evidence>
<feature type="non-terminal residue" evidence="1">
    <location>
        <position position="84"/>
    </location>
</feature>
<sequence length="84" mass="9406">EFDRAAEEFATLVQNGSVTDEDKLKAYGLFKQSKNGDNNTAEPGIFRPTESAKWKAWTANKGISQEAAQAQYIALIEEYKGKYK</sequence>
<proteinExistence type="predicted"/>